<keyword evidence="3 7" id="KW-0812">Transmembrane</keyword>
<feature type="transmembrane region" description="Helical" evidence="7">
    <location>
        <begin position="54"/>
        <end position="78"/>
    </location>
</feature>
<accession>A0A4D4KPG7</accession>
<name>A0A4D4KPG7_STRVO</name>
<evidence type="ECO:0000313" key="10">
    <source>
        <dbReference type="Proteomes" id="UP000301309"/>
    </source>
</evidence>
<feature type="domain" description="EamA" evidence="8">
    <location>
        <begin position="37"/>
        <end position="138"/>
    </location>
</feature>
<evidence type="ECO:0000256" key="4">
    <source>
        <dbReference type="ARBA" id="ARBA00022989"/>
    </source>
</evidence>
<comment type="subcellular location">
    <subcellularLocation>
        <location evidence="1">Membrane</location>
        <topology evidence="1">Multi-pass membrane protein</topology>
    </subcellularLocation>
</comment>
<reference evidence="9 10" key="1">
    <citation type="journal article" date="2020" name="Int. J. Syst. Evol. Microbiol.">
        <title>Reclassification of Streptomyces castelarensis and Streptomyces sporoclivatus as later heterotypic synonyms of Streptomyces antimycoticus.</title>
        <authorList>
            <person name="Komaki H."/>
            <person name="Tamura T."/>
        </authorList>
    </citation>
    <scope>NUCLEOTIDE SEQUENCE [LARGE SCALE GENOMIC DNA]</scope>
    <source>
        <strain evidence="9 10">NBRC 13459</strain>
    </source>
</reference>
<evidence type="ECO:0000256" key="2">
    <source>
        <dbReference type="ARBA" id="ARBA00007362"/>
    </source>
</evidence>
<gene>
    <name evidence="9" type="ORF">SVIO_018540</name>
</gene>
<keyword evidence="4 7" id="KW-1133">Transmembrane helix</keyword>
<proteinExistence type="inferred from homology"/>
<dbReference type="Pfam" id="PF00892">
    <property type="entry name" value="EamA"/>
    <property type="match status" value="1"/>
</dbReference>
<dbReference type="Proteomes" id="UP000301309">
    <property type="component" value="Unassembled WGS sequence"/>
</dbReference>
<dbReference type="AlphaFoldDB" id="A0A4D4KPG7"/>
<feature type="transmembrane region" description="Helical" evidence="7">
    <location>
        <begin position="90"/>
        <end position="111"/>
    </location>
</feature>
<evidence type="ECO:0000256" key="5">
    <source>
        <dbReference type="ARBA" id="ARBA00023136"/>
    </source>
</evidence>
<dbReference type="InterPro" id="IPR037185">
    <property type="entry name" value="EmrE-like"/>
</dbReference>
<comment type="similarity">
    <text evidence="2">Belongs to the EamA transporter family.</text>
</comment>
<keyword evidence="5 7" id="KW-0472">Membrane</keyword>
<evidence type="ECO:0000259" key="8">
    <source>
        <dbReference type="Pfam" id="PF00892"/>
    </source>
</evidence>
<sequence length="159" mass="17005">MTSAAASAPPAAASTAEPSSEPARRPLLDWRIRFGALSLVWGFSFLFIKVGNEAFAPLYVTLGRMLFGTAVLLVTLVVKRERLPRGARVWGHLAVAAFFLNALPFSLFAYAELTIPSTLAGICNAASPLWGCCWRWSWSPTTGRPVSVSRVSGSASSAC</sequence>
<keyword evidence="10" id="KW-1185">Reference proteome</keyword>
<feature type="region of interest" description="Disordered" evidence="6">
    <location>
        <begin position="1"/>
        <end position="22"/>
    </location>
</feature>
<dbReference type="InterPro" id="IPR050638">
    <property type="entry name" value="AA-Vitamin_Transporters"/>
</dbReference>
<feature type="transmembrane region" description="Helical" evidence="7">
    <location>
        <begin position="30"/>
        <end position="48"/>
    </location>
</feature>
<evidence type="ECO:0000256" key="1">
    <source>
        <dbReference type="ARBA" id="ARBA00004141"/>
    </source>
</evidence>
<evidence type="ECO:0000256" key="3">
    <source>
        <dbReference type="ARBA" id="ARBA00022692"/>
    </source>
</evidence>
<dbReference type="EMBL" id="BJHW01000001">
    <property type="protein sequence ID" value="GDY51231.1"/>
    <property type="molecule type" value="Genomic_DNA"/>
</dbReference>
<comment type="caution">
    <text evidence="9">The sequence shown here is derived from an EMBL/GenBank/DDBJ whole genome shotgun (WGS) entry which is preliminary data.</text>
</comment>
<evidence type="ECO:0000256" key="6">
    <source>
        <dbReference type="SAM" id="MobiDB-lite"/>
    </source>
</evidence>
<dbReference type="InterPro" id="IPR000620">
    <property type="entry name" value="EamA_dom"/>
</dbReference>
<protein>
    <recommendedName>
        <fullName evidence="8">EamA domain-containing protein</fullName>
    </recommendedName>
</protein>
<dbReference type="PANTHER" id="PTHR32322:SF2">
    <property type="entry name" value="EAMA DOMAIN-CONTAINING PROTEIN"/>
    <property type="match status" value="1"/>
</dbReference>
<dbReference type="PANTHER" id="PTHR32322">
    <property type="entry name" value="INNER MEMBRANE TRANSPORTER"/>
    <property type="match status" value="1"/>
</dbReference>
<organism evidence="9 10">
    <name type="scientific">Streptomyces violaceusniger</name>
    <dbReference type="NCBI Taxonomy" id="68280"/>
    <lineage>
        <taxon>Bacteria</taxon>
        <taxon>Bacillati</taxon>
        <taxon>Actinomycetota</taxon>
        <taxon>Actinomycetes</taxon>
        <taxon>Kitasatosporales</taxon>
        <taxon>Streptomycetaceae</taxon>
        <taxon>Streptomyces</taxon>
        <taxon>Streptomyces violaceusniger group</taxon>
    </lineage>
</organism>
<dbReference type="SUPFAM" id="SSF103481">
    <property type="entry name" value="Multidrug resistance efflux transporter EmrE"/>
    <property type="match status" value="1"/>
</dbReference>
<dbReference type="GO" id="GO:0016020">
    <property type="term" value="C:membrane"/>
    <property type="evidence" value="ECO:0007669"/>
    <property type="project" value="UniProtKB-SubCell"/>
</dbReference>
<evidence type="ECO:0000313" key="9">
    <source>
        <dbReference type="EMBL" id="GDY51231.1"/>
    </source>
</evidence>
<evidence type="ECO:0000256" key="7">
    <source>
        <dbReference type="SAM" id="Phobius"/>
    </source>
</evidence>
<feature type="compositionally biased region" description="Low complexity" evidence="6">
    <location>
        <begin position="1"/>
        <end position="21"/>
    </location>
</feature>